<dbReference type="Proteomes" id="UP000678016">
    <property type="component" value="Chromosome"/>
</dbReference>
<name>A0ABX8CAC9_9ACTN</name>
<keyword evidence="4 6" id="KW-1133">Transmembrane helix</keyword>
<dbReference type="EMBL" id="CP074132">
    <property type="protein sequence ID" value="QUX31380.1"/>
    <property type="molecule type" value="Genomic_DNA"/>
</dbReference>
<feature type="transmembrane region" description="Helical" evidence="6">
    <location>
        <begin position="297"/>
        <end position="317"/>
    </location>
</feature>
<dbReference type="Gene3D" id="1.20.1250.20">
    <property type="entry name" value="MFS general substrate transporter like domains"/>
    <property type="match status" value="1"/>
</dbReference>
<feature type="transmembrane region" description="Helical" evidence="6">
    <location>
        <begin position="323"/>
        <end position="341"/>
    </location>
</feature>
<proteinExistence type="predicted"/>
<sequence>MAHTQQTGAVPTAPPRAHVLLDPAFLRLWSGSTASGLATWAMPFILGLAVLDGTLTAMGLGLLLATRTGGFLLALPLGGLLADRLSRRAVVLWAGALAAAATPLVAAGAATGALALAAVAAAAVGAGQGACRPAFQALTAEVVDEPRRQRANAALTISVRVTTLVAPGATALLSTVLGVHALLLVTAALWAVAALAPPGGRGAPAPGTAPERGPSLAADFRDGLREARRHTWFLAGLGALTAVIATGYSATGVLLPVVSRDTYGTEAVLAGALTAYTGGALAGALLIGRWHPSSQGWVALAGLALYGLAPLSLLLPVGPWTVFAAYALAGVGIELFNVPWFTAAQREVAPDKLARVSSLDFLFSYGLAPVGLALIAPATQAFGTEAVLVVCAALCFLAPGAAALAPGSRHFAMGGRGAPAPRAA</sequence>
<dbReference type="SUPFAM" id="SSF103473">
    <property type="entry name" value="MFS general substrate transporter"/>
    <property type="match status" value="1"/>
</dbReference>
<feature type="transmembrane region" description="Helical" evidence="6">
    <location>
        <begin position="231"/>
        <end position="255"/>
    </location>
</feature>
<feature type="transmembrane region" description="Helical" evidence="6">
    <location>
        <begin position="362"/>
        <end position="380"/>
    </location>
</feature>
<dbReference type="RefSeq" id="WP_212644066.1">
    <property type="nucleotide sequence ID" value="NZ_CP074132.1"/>
</dbReference>
<organism evidence="7 8">
    <name type="scientific">Nocardiopsis akebiae</name>
    <dbReference type="NCBI Taxonomy" id="2831968"/>
    <lineage>
        <taxon>Bacteria</taxon>
        <taxon>Bacillati</taxon>
        <taxon>Actinomycetota</taxon>
        <taxon>Actinomycetes</taxon>
        <taxon>Streptosporangiales</taxon>
        <taxon>Nocardiopsidaceae</taxon>
        <taxon>Nocardiopsis</taxon>
    </lineage>
</organism>
<evidence type="ECO:0000256" key="4">
    <source>
        <dbReference type="ARBA" id="ARBA00022989"/>
    </source>
</evidence>
<feature type="transmembrane region" description="Helical" evidence="6">
    <location>
        <begin position="171"/>
        <end position="196"/>
    </location>
</feature>
<evidence type="ECO:0000256" key="2">
    <source>
        <dbReference type="ARBA" id="ARBA00022475"/>
    </source>
</evidence>
<dbReference type="PANTHER" id="PTHR23513:SF11">
    <property type="entry name" value="STAPHYLOFERRIN A TRANSPORTER"/>
    <property type="match status" value="1"/>
</dbReference>
<feature type="transmembrane region" description="Helical" evidence="6">
    <location>
        <begin position="90"/>
        <end position="123"/>
    </location>
</feature>
<gene>
    <name evidence="7" type="ORF">KGD83_13330</name>
</gene>
<keyword evidence="5 6" id="KW-0472">Membrane</keyword>
<keyword evidence="2" id="KW-1003">Cell membrane</keyword>
<dbReference type="InterPro" id="IPR011701">
    <property type="entry name" value="MFS"/>
</dbReference>
<protein>
    <submittedName>
        <fullName evidence="7">MFS transporter</fullName>
    </submittedName>
</protein>
<keyword evidence="8" id="KW-1185">Reference proteome</keyword>
<dbReference type="CDD" id="cd06173">
    <property type="entry name" value="MFS_MefA_like"/>
    <property type="match status" value="1"/>
</dbReference>
<accession>A0ABX8CAC9</accession>
<keyword evidence="3 6" id="KW-0812">Transmembrane</keyword>
<reference evidence="8" key="1">
    <citation type="submission" date="2021-05" db="EMBL/GenBank/DDBJ databases">
        <title>Direct Submission.</title>
        <authorList>
            <person name="Li K."/>
            <person name="Gao J."/>
        </authorList>
    </citation>
    <scope>NUCLEOTIDE SEQUENCE [LARGE SCALE GENOMIC DNA]</scope>
    <source>
        <strain evidence="8">HDS12</strain>
    </source>
</reference>
<feature type="transmembrane region" description="Helical" evidence="6">
    <location>
        <begin position="28"/>
        <end position="51"/>
    </location>
</feature>
<dbReference type="PANTHER" id="PTHR23513">
    <property type="entry name" value="INTEGRAL MEMBRANE EFFLUX PROTEIN-RELATED"/>
    <property type="match status" value="1"/>
</dbReference>
<evidence type="ECO:0000256" key="3">
    <source>
        <dbReference type="ARBA" id="ARBA00022692"/>
    </source>
</evidence>
<evidence type="ECO:0000256" key="1">
    <source>
        <dbReference type="ARBA" id="ARBA00004651"/>
    </source>
</evidence>
<evidence type="ECO:0000256" key="6">
    <source>
        <dbReference type="SAM" id="Phobius"/>
    </source>
</evidence>
<feature type="transmembrane region" description="Helical" evidence="6">
    <location>
        <begin position="267"/>
        <end position="288"/>
    </location>
</feature>
<feature type="transmembrane region" description="Helical" evidence="6">
    <location>
        <begin position="57"/>
        <end position="78"/>
    </location>
</feature>
<dbReference type="Pfam" id="PF07690">
    <property type="entry name" value="MFS_1"/>
    <property type="match status" value="1"/>
</dbReference>
<dbReference type="InterPro" id="IPR036259">
    <property type="entry name" value="MFS_trans_sf"/>
</dbReference>
<evidence type="ECO:0000313" key="7">
    <source>
        <dbReference type="EMBL" id="QUX31380.1"/>
    </source>
</evidence>
<evidence type="ECO:0000313" key="8">
    <source>
        <dbReference type="Proteomes" id="UP000678016"/>
    </source>
</evidence>
<evidence type="ECO:0000256" key="5">
    <source>
        <dbReference type="ARBA" id="ARBA00023136"/>
    </source>
</evidence>
<comment type="subcellular location">
    <subcellularLocation>
        <location evidence="1">Cell membrane</location>
        <topology evidence="1">Multi-pass membrane protein</topology>
    </subcellularLocation>
</comment>
<feature type="transmembrane region" description="Helical" evidence="6">
    <location>
        <begin position="386"/>
        <end position="406"/>
    </location>
</feature>